<dbReference type="AlphaFoldDB" id="A0A183S7P6"/>
<dbReference type="PANTHER" id="PTHR16058:SF4">
    <property type="entry name" value="DOUBLE ZINC RIBBON AND ANKYRIN REPEAT-CONTAINING PROTEIN 1"/>
    <property type="match status" value="1"/>
</dbReference>
<dbReference type="STRING" id="70667.A0A183S7P6"/>
<feature type="region of interest" description="Disordered" evidence="1">
    <location>
        <begin position="492"/>
        <end position="514"/>
    </location>
</feature>
<dbReference type="Proteomes" id="UP000275846">
    <property type="component" value="Unassembled WGS sequence"/>
</dbReference>
<feature type="region of interest" description="Disordered" evidence="1">
    <location>
        <begin position="375"/>
        <end position="434"/>
    </location>
</feature>
<name>A0A183S7P6_SCHSO</name>
<accession>A0A183S7P6</accession>
<dbReference type="WBParaSite" id="SSLN_0000025701-mRNA-1">
    <property type="protein sequence ID" value="SSLN_0000025701-mRNA-1"/>
    <property type="gene ID" value="SSLN_0000025701"/>
</dbReference>
<reference evidence="4" key="1">
    <citation type="submission" date="2016-06" db="UniProtKB">
        <authorList>
            <consortium name="WormBaseParasite"/>
        </authorList>
    </citation>
    <scope>IDENTIFICATION</scope>
</reference>
<reference evidence="2 3" key="2">
    <citation type="submission" date="2018-11" db="EMBL/GenBank/DDBJ databases">
        <authorList>
            <consortium name="Pathogen Informatics"/>
        </authorList>
    </citation>
    <scope>NUCLEOTIDE SEQUENCE [LARGE SCALE GENOMIC DNA]</scope>
    <source>
        <strain evidence="2 3">NST_G2</strain>
    </source>
</reference>
<feature type="compositionally biased region" description="Polar residues" evidence="1">
    <location>
        <begin position="397"/>
        <end position="406"/>
    </location>
</feature>
<keyword evidence="3" id="KW-1185">Reference proteome</keyword>
<evidence type="ECO:0000256" key="1">
    <source>
        <dbReference type="SAM" id="MobiDB-lite"/>
    </source>
</evidence>
<dbReference type="Pfam" id="PF13287">
    <property type="entry name" value="Fn3_assoc"/>
    <property type="match status" value="1"/>
</dbReference>
<organism evidence="4">
    <name type="scientific">Schistocephalus solidus</name>
    <name type="common">Tapeworm</name>
    <dbReference type="NCBI Taxonomy" id="70667"/>
    <lineage>
        <taxon>Eukaryota</taxon>
        <taxon>Metazoa</taxon>
        <taxon>Spiralia</taxon>
        <taxon>Lophotrochozoa</taxon>
        <taxon>Platyhelminthes</taxon>
        <taxon>Cestoda</taxon>
        <taxon>Eucestoda</taxon>
        <taxon>Diphyllobothriidea</taxon>
        <taxon>Diphyllobothriidae</taxon>
        <taxon>Schistocephalus</taxon>
    </lineage>
</organism>
<evidence type="ECO:0000313" key="4">
    <source>
        <dbReference type="WBParaSite" id="SSLN_0000025701-mRNA-1"/>
    </source>
</evidence>
<dbReference type="PANTHER" id="PTHR16058">
    <property type="entry name" value="DOUBLE ZINC RIBBON AND ANKYRIN REPEAT-CONTAINING PROTEIN 1"/>
    <property type="match status" value="1"/>
</dbReference>
<dbReference type="InterPro" id="IPR052481">
    <property type="entry name" value="DZAN1"/>
</dbReference>
<feature type="compositionally biased region" description="Basic and acidic residues" evidence="1">
    <location>
        <begin position="414"/>
        <end position="426"/>
    </location>
</feature>
<feature type="compositionally biased region" description="Polar residues" evidence="1">
    <location>
        <begin position="501"/>
        <end position="514"/>
    </location>
</feature>
<proteinExistence type="predicted"/>
<dbReference type="InterPro" id="IPR026876">
    <property type="entry name" value="Fn3_assoc_repeat"/>
</dbReference>
<gene>
    <name evidence="2" type="ORF">SSLN_LOCUS244</name>
</gene>
<dbReference type="OrthoDB" id="10033229at2759"/>
<protein>
    <submittedName>
        <fullName evidence="4">DZANK-type domain-containing protein</fullName>
    </submittedName>
</protein>
<evidence type="ECO:0000313" key="3">
    <source>
        <dbReference type="Proteomes" id="UP000275846"/>
    </source>
</evidence>
<evidence type="ECO:0000313" key="2">
    <source>
        <dbReference type="EMBL" id="VDL85303.1"/>
    </source>
</evidence>
<sequence length="539" mass="59149">MSAGAVRAPLILPLRLPFCGKTKNQIDTSTQIDISSSTPGVQLYFTIDGSRPNPATYKPRRRGGSTYLFRNPFTLPAGARTVKAVAVQPGTMRESNVVTKTFDVAQSDVAESGENCAPELRDDYGFLEDLRSSEKSHFLKVHETGPLHSAERPAQNAHRTGLTSSLPPPILKHKFKGDDKISGEETCASPTRRPSEMERRLCPTCGSLNPVQMTSCLTCEAALPQGMSSLINISSLLPGHQVRPTSGLSMWSEPTPLSMNTRPVAALSECRVCHRQNSADARFCDRCGTKDPCVVSYQQSVAPPVNFTACNTNLNSSATLQPQKTYFDPAMEANHLLHSQATMNSLLEPQRLSQPVLGADNLMCTKCFSVNTIDSRPGAKETGAKKGRRHTHCGPTPNRNTTTEESGGSDPTDWECHKGHIKKEPLQPDSVRQSADSSTVDFNEVHRMLHTRPPSEPVSCLMWEWAHWLTCQRTRLRAPQHNLAPITHTPVFTYSGDMEQPSPSDSQSTGQPLDTQNIQWADGVVWCKRQIGSLPSHGF</sequence>
<dbReference type="EMBL" id="UYSU01000142">
    <property type="protein sequence ID" value="VDL85303.1"/>
    <property type="molecule type" value="Genomic_DNA"/>
</dbReference>
<feature type="region of interest" description="Disordered" evidence="1">
    <location>
        <begin position="146"/>
        <end position="193"/>
    </location>
</feature>